<feature type="transmembrane region" description="Helical" evidence="2">
    <location>
        <begin position="135"/>
        <end position="152"/>
    </location>
</feature>
<dbReference type="InterPro" id="IPR058581">
    <property type="entry name" value="TM_HPP"/>
</dbReference>
<feature type="transmembrane region" description="Helical" evidence="2">
    <location>
        <begin position="172"/>
        <end position="199"/>
    </location>
</feature>
<feature type="transmembrane region" description="Helical" evidence="2">
    <location>
        <begin position="108"/>
        <end position="128"/>
    </location>
</feature>
<dbReference type="Pfam" id="PF04982">
    <property type="entry name" value="TM_HPP"/>
    <property type="match status" value="1"/>
</dbReference>
<dbReference type="CDD" id="cd04600">
    <property type="entry name" value="CBS_pair_HPP_assoc"/>
    <property type="match status" value="1"/>
</dbReference>
<gene>
    <name evidence="4" type="ORF">CBM2594_A40439</name>
</gene>
<dbReference type="PANTHER" id="PTHR33741:SF5">
    <property type="entry name" value="TRANSMEMBRANE PROTEIN DDB_G0269096-RELATED"/>
    <property type="match status" value="1"/>
</dbReference>
<feature type="domain" description="CBS" evidence="3">
    <location>
        <begin position="279"/>
        <end position="337"/>
    </location>
</feature>
<dbReference type="EMBL" id="OGUU01000008">
    <property type="protein sequence ID" value="SPC09116.1"/>
    <property type="molecule type" value="Genomic_DNA"/>
</dbReference>
<evidence type="ECO:0000256" key="2">
    <source>
        <dbReference type="SAM" id="Phobius"/>
    </source>
</evidence>
<dbReference type="Gene3D" id="3.10.580.10">
    <property type="entry name" value="CBS-domain"/>
    <property type="match status" value="2"/>
</dbReference>
<feature type="domain" description="CBS" evidence="3">
    <location>
        <begin position="345"/>
        <end position="403"/>
    </location>
</feature>
<dbReference type="InterPro" id="IPR046342">
    <property type="entry name" value="CBS_dom_sf"/>
</dbReference>
<reference evidence="4" key="1">
    <citation type="submission" date="2018-01" db="EMBL/GenBank/DDBJ databases">
        <authorList>
            <person name="Clerissi C."/>
        </authorList>
    </citation>
    <scope>NUCLEOTIDE SEQUENCE [LARGE SCALE GENOMIC DNA]</scope>
    <source>
        <strain evidence="4">Cupriavidus taiwanensis STM 6021</strain>
    </source>
</reference>
<dbReference type="Proteomes" id="UP000257139">
    <property type="component" value="Chromosome CBM2594_a"/>
</dbReference>
<dbReference type="PANTHER" id="PTHR33741">
    <property type="entry name" value="TRANSMEMBRANE PROTEIN DDB_G0269096-RELATED"/>
    <property type="match status" value="1"/>
</dbReference>
<evidence type="ECO:0000256" key="1">
    <source>
        <dbReference type="PROSITE-ProRule" id="PRU00703"/>
    </source>
</evidence>
<organism evidence="4">
    <name type="scientific">Cupriavidus taiwanensis</name>
    <dbReference type="NCBI Taxonomy" id="164546"/>
    <lineage>
        <taxon>Bacteria</taxon>
        <taxon>Pseudomonadati</taxon>
        <taxon>Pseudomonadota</taxon>
        <taxon>Betaproteobacteria</taxon>
        <taxon>Burkholderiales</taxon>
        <taxon>Burkholderiaceae</taxon>
        <taxon>Cupriavidus</taxon>
    </lineage>
</organism>
<sequence length="405" mass="43568">MRCTKGDPIYHPVIYYVHHSKAPPDPRMPTAPVSALAHNARAWLRTFVPLPVAASRKERLKSCFGALLGLLCTEWISHQTLGGFNPWFVAPMGASAVLLFAVPSSPLAQPWSIIGGNLIAGVVGVACARWIPDPGLAAAVAVAVAIALMFQFHCVHPPSGAVAITAVFGGPAVSALGFGFVAVPVLFNSMLMLMMALAFNNLSRRRYPHRPPEPAVQHGTKDLPPTQRVGVTRADLDAALKVRGEFLDIEEDDLEQILVAAQLRAYRRHFGNVLCGEIMSRDVITVTPDQPAHEAGHLLSRHRIKALPVVDATRKLVGIVTQSDFFAAQRDTGARRLAGTVRNLMTHAVVTARPEQPMVELAQAFSDGGLHHAPVIDDQRRVVGMVTQSDLVAALLKSGVMAVPD</sequence>
<keyword evidence="2" id="KW-1133">Transmembrane helix</keyword>
<keyword evidence="2" id="KW-0472">Membrane</keyword>
<dbReference type="Pfam" id="PF00571">
    <property type="entry name" value="CBS"/>
    <property type="match status" value="2"/>
</dbReference>
<protein>
    <recommendedName>
        <fullName evidence="3">CBS domain-containing protein</fullName>
    </recommendedName>
</protein>
<comment type="caution">
    <text evidence="4">The sequence shown here is derived from an EMBL/GenBank/DDBJ whole genome shotgun (WGS) entry which is preliminary data.</text>
</comment>
<feature type="transmembrane region" description="Helical" evidence="2">
    <location>
        <begin position="84"/>
        <end position="102"/>
    </location>
</feature>
<dbReference type="AlphaFoldDB" id="A0A7Z7J8G8"/>
<dbReference type="InterPro" id="IPR000644">
    <property type="entry name" value="CBS_dom"/>
</dbReference>
<evidence type="ECO:0000259" key="3">
    <source>
        <dbReference type="PROSITE" id="PS51371"/>
    </source>
</evidence>
<dbReference type="InterPro" id="IPR007065">
    <property type="entry name" value="HPP"/>
</dbReference>
<dbReference type="SMART" id="SM00116">
    <property type="entry name" value="CBS"/>
    <property type="match status" value="2"/>
</dbReference>
<name>A0A7Z7J8G8_9BURK</name>
<accession>A0A7Z7J8G8</accession>
<keyword evidence="2" id="KW-0812">Transmembrane</keyword>
<evidence type="ECO:0000313" key="4">
    <source>
        <dbReference type="EMBL" id="SPC09116.1"/>
    </source>
</evidence>
<dbReference type="SUPFAM" id="SSF54631">
    <property type="entry name" value="CBS-domain pair"/>
    <property type="match status" value="1"/>
</dbReference>
<dbReference type="PROSITE" id="PS51371">
    <property type="entry name" value="CBS"/>
    <property type="match status" value="2"/>
</dbReference>
<keyword evidence="1" id="KW-0129">CBS domain</keyword>
<proteinExistence type="predicted"/>